<dbReference type="Proteomes" id="UP000314294">
    <property type="component" value="Unassembled WGS sequence"/>
</dbReference>
<accession>A0A4Z2H924</accession>
<comment type="caution">
    <text evidence="2">The sequence shown here is derived from an EMBL/GenBank/DDBJ whole genome shotgun (WGS) entry which is preliminary data.</text>
</comment>
<keyword evidence="3" id="KW-1185">Reference proteome</keyword>
<feature type="region of interest" description="Disordered" evidence="1">
    <location>
        <begin position="1"/>
        <end position="46"/>
    </location>
</feature>
<evidence type="ECO:0000313" key="2">
    <source>
        <dbReference type="EMBL" id="TNN62319.1"/>
    </source>
</evidence>
<feature type="compositionally biased region" description="Basic and acidic residues" evidence="1">
    <location>
        <begin position="12"/>
        <end position="39"/>
    </location>
</feature>
<organism evidence="2 3">
    <name type="scientific">Liparis tanakae</name>
    <name type="common">Tanaka's snailfish</name>
    <dbReference type="NCBI Taxonomy" id="230148"/>
    <lineage>
        <taxon>Eukaryota</taxon>
        <taxon>Metazoa</taxon>
        <taxon>Chordata</taxon>
        <taxon>Craniata</taxon>
        <taxon>Vertebrata</taxon>
        <taxon>Euteleostomi</taxon>
        <taxon>Actinopterygii</taxon>
        <taxon>Neopterygii</taxon>
        <taxon>Teleostei</taxon>
        <taxon>Neoteleostei</taxon>
        <taxon>Acanthomorphata</taxon>
        <taxon>Eupercaria</taxon>
        <taxon>Perciformes</taxon>
        <taxon>Cottioidei</taxon>
        <taxon>Cottales</taxon>
        <taxon>Liparidae</taxon>
        <taxon>Liparis</taxon>
    </lineage>
</organism>
<dbReference type="AlphaFoldDB" id="A0A4Z2H924"/>
<sequence length="191" mass="21338">MQLHQAKKGNKKKENEYLKKEMSGKSRGGEGERQSDTARKKSARAAHKLYTVKQKKGALQLLPKYAQWTGMQHGALGERNKDSTPSSSFPSLVPQIGCGALGSQCLGVFILRHPVVRNYWTNPAEFRDMNNMTHHRGERHLEAVDAGQTKVGQFDLSSAGDQDVLGFQVTVDHAVRMQEVQPLEQLVHHIL</sequence>
<evidence type="ECO:0000313" key="3">
    <source>
        <dbReference type="Proteomes" id="UP000314294"/>
    </source>
</evidence>
<name>A0A4Z2H924_9TELE</name>
<protein>
    <submittedName>
        <fullName evidence="2">Uncharacterized protein</fullName>
    </submittedName>
</protein>
<evidence type="ECO:0000256" key="1">
    <source>
        <dbReference type="SAM" id="MobiDB-lite"/>
    </source>
</evidence>
<proteinExistence type="predicted"/>
<feature type="compositionally biased region" description="Basic residues" evidence="1">
    <location>
        <begin position="1"/>
        <end position="11"/>
    </location>
</feature>
<dbReference type="EMBL" id="SRLO01000296">
    <property type="protein sequence ID" value="TNN62319.1"/>
    <property type="molecule type" value="Genomic_DNA"/>
</dbReference>
<reference evidence="2 3" key="1">
    <citation type="submission" date="2019-03" db="EMBL/GenBank/DDBJ databases">
        <title>First draft genome of Liparis tanakae, snailfish: a comprehensive survey of snailfish specific genes.</title>
        <authorList>
            <person name="Kim W."/>
            <person name="Song I."/>
            <person name="Jeong J.-H."/>
            <person name="Kim D."/>
            <person name="Kim S."/>
            <person name="Ryu S."/>
            <person name="Song J.Y."/>
            <person name="Lee S.K."/>
        </authorList>
    </citation>
    <scope>NUCLEOTIDE SEQUENCE [LARGE SCALE GENOMIC DNA]</scope>
    <source>
        <tissue evidence="2">Muscle</tissue>
    </source>
</reference>
<gene>
    <name evidence="2" type="ORF">EYF80_027436</name>
</gene>